<gene>
    <name evidence="1" type="ORF">UT18_C0007G0127</name>
</gene>
<sequence length="193" mass="22358">METCFCGKRIMLVSDRGFSPVENNTTVLPSVEMYQLLIKTVKEEFENITENKDKELVRRLISKDIGKMATNLCSVSLSDKKTFFFPLPMSSHRRFGMDIMIQPEIKQEDIVLVLTTKEDLVIKQYPEAKIVIGCSKDPNVNELSVSRRGYETKTPILMMTYEYDIIKECPTASCYRIIKKDNNRYEIIPDDYS</sequence>
<evidence type="ECO:0000313" key="1">
    <source>
        <dbReference type="EMBL" id="KKQ94871.1"/>
    </source>
</evidence>
<dbReference type="STRING" id="1618345.UT18_C0007G0127"/>
<accession>A0A0G0PZL2</accession>
<organism evidence="1 2">
    <name type="scientific">candidate division CPR2 bacterium GW2011_GWC2_39_10</name>
    <dbReference type="NCBI Taxonomy" id="1618345"/>
    <lineage>
        <taxon>Bacteria</taxon>
        <taxon>Bacteria division CPR2</taxon>
    </lineage>
</organism>
<evidence type="ECO:0000313" key="2">
    <source>
        <dbReference type="Proteomes" id="UP000034207"/>
    </source>
</evidence>
<proteinExistence type="predicted"/>
<comment type="caution">
    <text evidence="1">The sequence shown here is derived from an EMBL/GenBank/DDBJ whole genome shotgun (WGS) entry which is preliminary data.</text>
</comment>
<reference evidence="1" key="1">
    <citation type="journal article" date="2015" name="Nature">
        <title>rRNA introns, odd ribosomes, and small enigmatic genomes across a large radiation of phyla.</title>
        <authorList>
            <person name="Brown C.T."/>
            <person name="Hug L.A."/>
            <person name="Thomas B.C."/>
            <person name="Sharon I."/>
            <person name="Castelle C.J."/>
            <person name="Singh A."/>
            <person name="Wilkins M.J."/>
            <person name="Williams K.H."/>
            <person name="Banfield J.F."/>
        </authorList>
    </citation>
    <scope>NUCLEOTIDE SEQUENCE [LARGE SCALE GENOMIC DNA]</scope>
</reference>
<dbReference type="Proteomes" id="UP000034207">
    <property type="component" value="Unassembled WGS sequence"/>
</dbReference>
<dbReference type="EMBL" id="LBVV01000007">
    <property type="protein sequence ID" value="KKQ94871.1"/>
    <property type="molecule type" value="Genomic_DNA"/>
</dbReference>
<name>A0A0G0PZL2_UNCC2</name>
<dbReference type="AlphaFoldDB" id="A0A0G0PZL2"/>
<protein>
    <submittedName>
        <fullName evidence="1">Uncharacterized protein</fullName>
    </submittedName>
</protein>